<proteinExistence type="predicted"/>
<dbReference type="AlphaFoldDB" id="A0A3M2REB6"/>
<organism evidence="2 3">
    <name type="scientific">Fusarium kuroshium</name>
    <dbReference type="NCBI Taxonomy" id="2010991"/>
    <lineage>
        <taxon>Eukaryota</taxon>
        <taxon>Fungi</taxon>
        <taxon>Dikarya</taxon>
        <taxon>Ascomycota</taxon>
        <taxon>Pezizomycotina</taxon>
        <taxon>Sordariomycetes</taxon>
        <taxon>Hypocreomycetidae</taxon>
        <taxon>Hypocreales</taxon>
        <taxon>Nectriaceae</taxon>
        <taxon>Fusarium</taxon>
        <taxon>Fusarium solani species complex</taxon>
    </lineage>
</organism>
<dbReference type="InterPro" id="IPR032466">
    <property type="entry name" value="Metal_Hydrolase"/>
</dbReference>
<dbReference type="InterPro" id="IPR051781">
    <property type="entry name" value="Metallo-dep_Hydrolase"/>
</dbReference>
<dbReference type="SUPFAM" id="SSF51338">
    <property type="entry name" value="Composite domain of metallo-dependent hydrolases"/>
    <property type="match status" value="2"/>
</dbReference>
<dbReference type="STRING" id="2010991.A0A3M2REB6"/>
<reference evidence="2 3" key="1">
    <citation type="submission" date="2017-06" db="EMBL/GenBank/DDBJ databases">
        <title>Comparative genomic analysis of Ambrosia Fusariam Clade fungi.</title>
        <authorList>
            <person name="Stajich J.E."/>
            <person name="Carrillo J."/>
            <person name="Kijimoto T."/>
            <person name="Eskalen A."/>
            <person name="O'Donnell K."/>
            <person name="Kasson M."/>
        </authorList>
    </citation>
    <scope>NUCLEOTIDE SEQUENCE [LARGE SCALE GENOMIC DNA]</scope>
    <source>
        <strain evidence="2">UCR3666</strain>
    </source>
</reference>
<dbReference type="CDD" id="cd01299">
    <property type="entry name" value="Met_dep_hydrolase_A"/>
    <property type="match status" value="1"/>
</dbReference>
<sequence length="425" mass="45707">MTAQAIRAARVLPSSSSHLIQDGVVLVQDDRIKLVGHWGTLEKDLEGVAVRDLGDVTLMPGLFDCHVHLQLDPSGINTSTEVSTTDEELIPLMTANASRLLDAGVTTARDLGSRGMTAILLRDKIKKGQVIGPRLQCANAPLTVENGHANAMGGVCRGVEGVRAEVRKRHAEGADLIKVMATGGFMTAGSHPSKACFSQEEMTAIADEARRLGMPVTTHATGTEGIERAANARFRSIEHCAWITESGNATFDKRVAQKLLDNKLTVCPTMNTACVEHDYFCPWDKRDVIVSNLRSLRDMGIRIMVGTDAGIGFCPFERYADGLTVLADAGYTPREIIAAATDMAATECGLSEETGRLEPGYAADLAAFSGNPLEDIRAFAEPRFVMACGREHKELRPIPPVGDVSEAKKMTLQVLRRGAGLQSQA</sequence>
<keyword evidence="3" id="KW-1185">Reference proteome</keyword>
<protein>
    <recommendedName>
        <fullName evidence="1">Amidohydrolase-related domain-containing protein</fullName>
    </recommendedName>
</protein>
<dbReference type="PANTHER" id="PTHR43135:SF3">
    <property type="entry name" value="ALPHA-D-RIBOSE 1-METHYLPHOSPHONATE 5-TRIPHOSPHATE DIPHOSPHATASE"/>
    <property type="match status" value="1"/>
</dbReference>
<comment type="caution">
    <text evidence="2">The sequence shown here is derived from an EMBL/GenBank/DDBJ whole genome shotgun (WGS) entry which is preliminary data.</text>
</comment>
<dbReference type="OrthoDB" id="194468at2759"/>
<dbReference type="GO" id="GO:0016810">
    <property type="term" value="F:hydrolase activity, acting on carbon-nitrogen (but not peptide) bonds"/>
    <property type="evidence" value="ECO:0007669"/>
    <property type="project" value="InterPro"/>
</dbReference>
<dbReference type="InterPro" id="IPR057744">
    <property type="entry name" value="OTAase-like"/>
</dbReference>
<dbReference type="InterPro" id="IPR011059">
    <property type="entry name" value="Metal-dep_hydrolase_composite"/>
</dbReference>
<evidence type="ECO:0000313" key="3">
    <source>
        <dbReference type="Proteomes" id="UP000277212"/>
    </source>
</evidence>
<dbReference type="Pfam" id="PF01979">
    <property type="entry name" value="Amidohydro_1"/>
    <property type="match status" value="1"/>
</dbReference>
<gene>
    <name evidence="2" type="ORF">CDV36_015193</name>
</gene>
<evidence type="ECO:0000259" key="1">
    <source>
        <dbReference type="Pfam" id="PF01979"/>
    </source>
</evidence>
<dbReference type="Gene3D" id="2.30.40.10">
    <property type="entry name" value="Urease, subunit C, domain 1"/>
    <property type="match status" value="1"/>
</dbReference>
<dbReference type="EMBL" id="NKUJ01000543">
    <property type="protein sequence ID" value="RMJ03285.1"/>
    <property type="molecule type" value="Genomic_DNA"/>
</dbReference>
<evidence type="ECO:0000313" key="2">
    <source>
        <dbReference type="EMBL" id="RMJ03285.1"/>
    </source>
</evidence>
<dbReference type="Gene3D" id="3.20.20.140">
    <property type="entry name" value="Metal-dependent hydrolases"/>
    <property type="match status" value="1"/>
</dbReference>
<accession>A0A3M2REB6</accession>
<dbReference type="Proteomes" id="UP000277212">
    <property type="component" value="Unassembled WGS sequence"/>
</dbReference>
<dbReference type="SUPFAM" id="SSF51556">
    <property type="entry name" value="Metallo-dependent hydrolases"/>
    <property type="match status" value="1"/>
</dbReference>
<dbReference type="InterPro" id="IPR006680">
    <property type="entry name" value="Amidohydro-rel"/>
</dbReference>
<dbReference type="PANTHER" id="PTHR43135">
    <property type="entry name" value="ALPHA-D-RIBOSE 1-METHYLPHOSPHONATE 5-TRIPHOSPHATE DIPHOSPHATASE"/>
    <property type="match status" value="1"/>
</dbReference>
<feature type="domain" description="Amidohydrolase-related" evidence="1">
    <location>
        <begin position="57"/>
        <end position="381"/>
    </location>
</feature>
<name>A0A3M2REB6_9HYPO</name>